<dbReference type="Pfam" id="PF05656">
    <property type="entry name" value="DUF805"/>
    <property type="match status" value="1"/>
</dbReference>
<gene>
    <name evidence="2" type="ORF">AWU67_02820</name>
</gene>
<dbReference type="RefSeq" id="WP_067226504.1">
    <property type="nucleotide sequence ID" value="NZ_CP014145.1"/>
</dbReference>
<dbReference type="InterPro" id="IPR008523">
    <property type="entry name" value="DUF805"/>
</dbReference>
<dbReference type="PANTHER" id="PTHR34980:SF2">
    <property type="entry name" value="INNER MEMBRANE PROTEIN YHAH-RELATED"/>
    <property type="match status" value="1"/>
</dbReference>
<evidence type="ECO:0000313" key="3">
    <source>
        <dbReference type="Proteomes" id="UP000058305"/>
    </source>
</evidence>
<evidence type="ECO:0000313" key="2">
    <source>
        <dbReference type="EMBL" id="AMB57976.1"/>
    </source>
</evidence>
<keyword evidence="1" id="KW-1133">Transmembrane helix</keyword>
<keyword evidence="3" id="KW-1185">Reference proteome</keyword>
<evidence type="ECO:0008006" key="4">
    <source>
        <dbReference type="Google" id="ProtNLM"/>
    </source>
</evidence>
<evidence type="ECO:0000256" key="1">
    <source>
        <dbReference type="SAM" id="Phobius"/>
    </source>
</evidence>
<dbReference type="KEGG" id="mvd:AWU67_02820"/>
<protein>
    <recommendedName>
        <fullName evidence="4">DUF805 domain-containing protein</fullName>
    </recommendedName>
</protein>
<dbReference type="AlphaFoldDB" id="A0A0Y0MD06"/>
<keyword evidence="1" id="KW-0812">Transmembrane</keyword>
<feature type="transmembrane region" description="Helical" evidence="1">
    <location>
        <begin position="76"/>
        <end position="95"/>
    </location>
</feature>
<feature type="transmembrane region" description="Helical" evidence="1">
    <location>
        <begin position="115"/>
        <end position="137"/>
    </location>
</feature>
<dbReference type="OrthoDB" id="9812349at2"/>
<proteinExistence type="predicted"/>
<feature type="transmembrane region" description="Helical" evidence="1">
    <location>
        <begin position="41"/>
        <end position="64"/>
    </location>
</feature>
<dbReference type="EMBL" id="CP014145">
    <property type="protein sequence ID" value="AMB57976.1"/>
    <property type="molecule type" value="Genomic_DNA"/>
</dbReference>
<reference evidence="3" key="2">
    <citation type="submission" date="2016-01" db="EMBL/GenBank/DDBJ databases">
        <title>First complete genome sequence of a species in the genus Microterricola, an extremophilic cold active enzyme producing strain ERGS5:02 isolated from Sikkim Himalaya.</title>
        <authorList>
            <person name="Kumar R."/>
            <person name="Singh D."/>
            <person name="Swarnkar M.K."/>
        </authorList>
    </citation>
    <scope>NUCLEOTIDE SEQUENCE [LARGE SCALE GENOMIC DNA]</scope>
    <source>
        <strain evidence="3">ERGS5:02</strain>
    </source>
</reference>
<name>A0A0Y0MD06_9MICO</name>
<keyword evidence="1" id="KW-0472">Membrane</keyword>
<reference evidence="2 3" key="1">
    <citation type="journal article" date="2016" name="J. Biotechnol.">
        <title>First complete genome sequence of a species in the genus Microterricola, an extremophilic cold active enzyme producing bacterial strain ERGS5:02 isolated from Sikkim Himalaya.</title>
        <authorList>
            <person name="Himanshu"/>
            <person name="Swarnkar M.K."/>
            <person name="Singh D."/>
            <person name="Kumar R."/>
        </authorList>
    </citation>
    <scope>NUCLEOTIDE SEQUENCE [LARGE SCALE GENOMIC DNA]</scope>
    <source>
        <strain evidence="2 3">ERGS5:02</strain>
    </source>
</reference>
<dbReference type="PANTHER" id="PTHR34980">
    <property type="entry name" value="INNER MEMBRANE PROTEIN-RELATED-RELATED"/>
    <property type="match status" value="1"/>
</dbReference>
<sequence>MSTTATTPLWAPLYGASFSEAFSRFWKKYGTFSGRASRSEYWFWALANFIVTGLLIILTAVFGLTGSTLDSNTGSYQLSGVAVAGIIVVGLWSLATLIPGLALTVRRLHDINFSGWMWFLNLIPSVGSLIIFIFTVLPSDPRGARFDRPTA</sequence>
<accession>A0A0Y0MD06</accession>
<dbReference type="GO" id="GO:0005886">
    <property type="term" value="C:plasma membrane"/>
    <property type="evidence" value="ECO:0007669"/>
    <property type="project" value="TreeGrafter"/>
</dbReference>
<dbReference type="Proteomes" id="UP000058305">
    <property type="component" value="Chromosome"/>
</dbReference>
<organism evidence="2 3">
    <name type="scientific">Microterricola viridarii</name>
    <dbReference type="NCBI Taxonomy" id="412690"/>
    <lineage>
        <taxon>Bacteria</taxon>
        <taxon>Bacillati</taxon>
        <taxon>Actinomycetota</taxon>
        <taxon>Actinomycetes</taxon>
        <taxon>Micrococcales</taxon>
        <taxon>Microbacteriaceae</taxon>
        <taxon>Microterricola</taxon>
    </lineage>
</organism>